<keyword evidence="2" id="KW-1185">Reference proteome</keyword>
<dbReference type="Proteomes" id="UP001172083">
    <property type="component" value="Unassembled WGS sequence"/>
</dbReference>
<dbReference type="RefSeq" id="WP_346760472.1">
    <property type="nucleotide sequence ID" value="NZ_JAUJEB010000006.1"/>
</dbReference>
<comment type="caution">
    <text evidence="1">The sequence shown here is derived from an EMBL/GenBank/DDBJ whole genome shotgun (WGS) entry which is preliminary data.</text>
</comment>
<gene>
    <name evidence="1" type="ORF">QQ020_23835</name>
</gene>
<accession>A0ABT8LFR3</accession>
<proteinExistence type="predicted"/>
<organism evidence="1 2">
    <name type="scientific">Agaribacillus aureus</name>
    <dbReference type="NCBI Taxonomy" id="3051825"/>
    <lineage>
        <taxon>Bacteria</taxon>
        <taxon>Pseudomonadati</taxon>
        <taxon>Bacteroidota</taxon>
        <taxon>Cytophagia</taxon>
        <taxon>Cytophagales</taxon>
        <taxon>Splendidivirgaceae</taxon>
        <taxon>Agaribacillus</taxon>
    </lineage>
</organism>
<reference evidence="1" key="1">
    <citation type="submission" date="2023-06" db="EMBL/GenBank/DDBJ databases">
        <title>Genomic of Agaribacillus aureum.</title>
        <authorList>
            <person name="Wang G."/>
        </authorList>
    </citation>
    <scope>NUCLEOTIDE SEQUENCE</scope>
    <source>
        <strain evidence="1">BMA12</strain>
    </source>
</reference>
<name>A0ABT8LFR3_9BACT</name>
<sequence>MKNFIAAVIMLISFESCSQRTSNETLTEFRKTDSERIIATHYLKSYQHSHKEALVGDFLSKLWFNFGETKDYGYDGYTYAIEHIPTGIVFSAYNGSAGPSFGGFEKDKESLSEILNKFELLLKQSNYADCELTFNTDYGELSVGAKNGTPFEKSAE</sequence>
<evidence type="ECO:0000313" key="2">
    <source>
        <dbReference type="Proteomes" id="UP001172083"/>
    </source>
</evidence>
<evidence type="ECO:0000313" key="1">
    <source>
        <dbReference type="EMBL" id="MDN5215133.1"/>
    </source>
</evidence>
<protein>
    <recommendedName>
        <fullName evidence="3">DUF4825 domain-containing protein</fullName>
    </recommendedName>
</protein>
<evidence type="ECO:0008006" key="3">
    <source>
        <dbReference type="Google" id="ProtNLM"/>
    </source>
</evidence>
<dbReference type="EMBL" id="JAUJEB010000006">
    <property type="protein sequence ID" value="MDN5215133.1"/>
    <property type="molecule type" value="Genomic_DNA"/>
</dbReference>